<dbReference type="EMBL" id="KN839747">
    <property type="protein sequence ID" value="KIJ89428.1"/>
    <property type="molecule type" value="Genomic_DNA"/>
</dbReference>
<reference evidence="2" key="2">
    <citation type="submission" date="2015-01" db="EMBL/GenBank/DDBJ databases">
        <title>Evolutionary Origins and Diversification of the Mycorrhizal Mutualists.</title>
        <authorList>
            <consortium name="DOE Joint Genome Institute"/>
            <consortium name="Mycorrhizal Genomics Consortium"/>
            <person name="Kohler A."/>
            <person name="Kuo A."/>
            <person name="Nagy L.G."/>
            <person name="Floudas D."/>
            <person name="Copeland A."/>
            <person name="Barry K.W."/>
            <person name="Cichocki N."/>
            <person name="Veneault-Fourrey C."/>
            <person name="LaButti K."/>
            <person name="Lindquist E.A."/>
            <person name="Lipzen A."/>
            <person name="Lundell T."/>
            <person name="Morin E."/>
            <person name="Murat C."/>
            <person name="Riley R."/>
            <person name="Ohm R."/>
            <person name="Sun H."/>
            <person name="Tunlid A."/>
            <person name="Henrissat B."/>
            <person name="Grigoriev I.V."/>
            <person name="Hibbett D.S."/>
            <person name="Martin F."/>
        </authorList>
    </citation>
    <scope>NUCLEOTIDE SEQUENCE [LARGE SCALE GENOMIC DNA]</scope>
    <source>
        <strain evidence="2">LaAM-08-1</strain>
    </source>
</reference>
<proteinExistence type="predicted"/>
<gene>
    <name evidence="1" type="ORF">K443DRAFT_117994</name>
</gene>
<protein>
    <submittedName>
        <fullName evidence="1">Uncharacterized protein</fullName>
    </submittedName>
</protein>
<name>A0A0C9WPH2_9AGAR</name>
<dbReference type="HOGENOM" id="CLU_101470_1_0_1"/>
<dbReference type="AlphaFoldDB" id="A0A0C9WPH2"/>
<reference evidence="1 2" key="1">
    <citation type="submission" date="2014-04" db="EMBL/GenBank/DDBJ databases">
        <authorList>
            <consortium name="DOE Joint Genome Institute"/>
            <person name="Kuo A."/>
            <person name="Kohler A."/>
            <person name="Nagy L.G."/>
            <person name="Floudas D."/>
            <person name="Copeland A."/>
            <person name="Barry K.W."/>
            <person name="Cichocki N."/>
            <person name="Veneault-Fourrey C."/>
            <person name="LaButti K."/>
            <person name="Lindquist E.A."/>
            <person name="Lipzen A."/>
            <person name="Lundell T."/>
            <person name="Morin E."/>
            <person name="Murat C."/>
            <person name="Sun H."/>
            <person name="Tunlid A."/>
            <person name="Henrissat B."/>
            <person name="Grigoriev I.V."/>
            <person name="Hibbett D.S."/>
            <person name="Martin F."/>
            <person name="Nordberg H.P."/>
            <person name="Cantor M.N."/>
            <person name="Hua S.X."/>
        </authorList>
    </citation>
    <scope>NUCLEOTIDE SEQUENCE [LARGE SCALE GENOMIC DNA]</scope>
    <source>
        <strain evidence="1 2">LaAM-08-1</strain>
    </source>
</reference>
<evidence type="ECO:0000313" key="2">
    <source>
        <dbReference type="Proteomes" id="UP000054477"/>
    </source>
</evidence>
<accession>A0A0C9WPH2</accession>
<organism evidence="1 2">
    <name type="scientific">Laccaria amethystina LaAM-08-1</name>
    <dbReference type="NCBI Taxonomy" id="1095629"/>
    <lineage>
        <taxon>Eukaryota</taxon>
        <taxon>Fungi</taxon>
        <taxon>Dikarya</taxon>
        <taxon>Basidiomycota</taxon>
        <taxon>Agaricomycotina</taxon>
        <taxon>Agaricomycetes</taxon>
        <taxon>Agaricomycetidae</taxon>
        <taxon>Agaricales</taxon>
        <taxon>Agaricineae</taxon>
        <taxon>Hydnangiaceae</taxon>
        <taxon>Laccaria</taxon>
    </lineage>
</organism>
<dbReference type="Proteomes" id="UP000054477">
    <property type="component" value="Unassembled WGS sequence"/>
</dbReference>
<evidence type="ECO:0000313" key="1">
    <source>
        <dbReference type="EMBL" id="KIJ89428.1"/>
    </source>
</evidence>
<sequence>MGRPRLYNSLEEKTLAVRAAKEKYYLKNHYTICRQKHRSYKVVLCLQHHKTNMCLYSTHPYTVVLRIRETFEEVTMGDLHVFKRDLAEKYAKNGSCKAKNLVSQIKEMWSSSLPAIHCTVDLILEEDGGGDLWRTTDKVAQDYRISVFFLEEIERRISQSLAS</sequence>
<keyword evidence="2" id="KW-1185">Reference proteome</keyword>